<dbReference type="InterPro" id="IPR050083">
    <property type="entry name" value="HtpX_protease"/>
</dbReference>
<feature type="transmembrane region" description="Helical" evidence="11">
    <location>
        <begin position="193"/>
        <end position="211"/>
    </location>
</feature>
<gene>
    <name evidence="13" type="ORF">GJV18_00425</name>
</gene>
<evidence type="ECO:0000256" key="1">
    <source>
        <dbReference type="ARBA" id="ARBA00001947"/>
    </source>
</evidence>
<evidence type="ECO:0000256" key="7">
    <source>
        <dbReference type="ARBA" id="ARBA00022833"/>
    </source>
</evidence>
<keyword evidence="6" id="KW-0378">Hydrolase</keyword>
<feature type="domain" description="Peptidase M48" evidence="12">
    <location>
        <begin position="114"/>
        <end position="331"/>
    </location>
</feature>
<dbReference type="InterPro" id="IPR001915">
    <property type="entry name" value="Peptidase_M48"/>
</dbReference>
<evidence type="ECO:0000256" key="2">
    <source>
        <dbReference type="ARBA" id="ARBA00022475"/>
    </source>
</evidence>
<feature type="transmembrane region" description="Helical" evidence="11">
    <location>
        <begin position="63"/>
        <end position="83"/>
    </location>
</feature>
<dbReference type="PANTHER" id="PTHR43221">
    <property type="entry name" value="PROTEASE HTPX"/>
    <property type="match status" value="1"/>
</dbReference>
<accession>A0A6I4KNB4</accession>
<keyword evidence="10 11" id="KW-0472">Membrane</keyword>
<evidence type="ECO:0000256" key="8">
    <source>
        <dbReference type="ARBA" id="ARBA00022989"/>
    </source>
</evidence>
<dbReference type="InterPro" id="IPR029024">
    <property type="entry name" value="TerB-like"/>
</dbReference>
<keyword evidence="2" id="KW-1003">Cell membrane</keyword>
<evidence type="ECO:0000256" key="3">
    <source>
        <dbReference type="ARBA" id="ARBA00022670"/>
    </source>
</evidence>
<reference evidence="13 14" key="1">
    <citation type="submission" date="2019-11" db="EMBL/GenBank/DDBJ databases">
        <title>Pseudomonas flavidum sp. nov., isolated from Baiyang Lake.</title>
        <authorList>
            <person name="Zhao Y."/>
        </authorList>
    </citation>
    <scope>NUCLEOTIDE SEQUENCE [LARGE SCALE GENOMIC DNA]</scope>
    <source>
        <strain evidence="14">R-22-3 w-18</strain>
    </source>
</reference>
<evidence type="ECO:0000256" key="6">
    <source>
        <dbReference type="ARBA" id="ARBA00022801"/>
    </source>
</evidence>
<evidence type="ECO:0000256" key="9">
    <source>
        <dbReference type="ARBA" id="ARBA00023049"/>
    </source>
</evidence>
<keyword evidence="14" id="KW-1185">Reference proteome</keyword>
<dbReference type="CDD" id="cd07340">
    <property type="entry name" value="M48B_Htpx_like"/>
    <property type="match status" value="1"/>
</dbReference>
<sequence length="649" mass="69642">MNFFQEQDRARRNSGRLLVLMALAVFSLISLSSLVLGVLWQIFGREGDSLGLLAGPTTLLPSWDQVALVALAVIAVVLLGSLYKSVQLSQGGRAVAERLGGRLLNLAPQGLGEQRVLNLVEEMAIASGTPVPPVYVLDDAGINAFAAGLTPQDAVIGITRGAIDLLSRDELQGVIAHEFSHIFHGDMRLNTRLVAVLHGILLLGLIGEFLLRGSSRSRHRSSRDNSAGAILAAGACLWILGYAGTFFGNLIKAAVSRQREFLADAAAVQYTRNPEGIGGALQKIGGHMYGSQLRAGHAAEFSHLYFAAGIRSAMAGLLATHPPLEQRIRRVLPSWDGQYPQVSMLSLAGERATPEQRQVAQAWDQVLATPAAGFAPAAALAAIARIGDPQAGHLQQAHGVLNELPEPLQRAAHQLDGAQALLLGLLLAREARAREQQLTLLQPLLDAQLLAGLYALEPLLLQLPAGQRLSLVDLAMPALKQLSPEQFSVLRGQMAKLIRADGRVELLEWTLLRIVERNLRPSRPQDGRYRLVELQAETQVLLSLLAHEGNVTPFQAQAALTHASAELPFGPLALLDAEQSDLAALEAALKRLNQLLPLQKPQLLKAMARCIEHDGEITAAEAELLRAVADILDCPMPPLLKGAVQPLPA</sequence>
<keyword evidence="7" id="KW-0862">Zinc</keyword>
<keyword evidence="4 11" id="KW-0812">Transmembrane</keyword>
<keyword evidence="5" id="KW-0479">Metal-binding</keyword>
<evidence type="ECO:0000256" key="4">
    <source>
        <dbReference type="ARBA" id="ARBA00022692"/>
    </source>
</evidence>
<dbReference type="PANTHER" id="PTHR43221:SF2">
    <property type="entry name" value="PROTEASE HTPX HOMOLOG"/>
    <property type="match status" value="1"/>
</dbReference>
<dbReference type="AlphaFoldDB" id="A0A6I4KNB4"/>
<dbReference type="Proteomes" id="UP000429555">
    <property type="component" value="Unassembled WGS sequence"/>
</dbReference>
<dbReference type="GO" id="GO:0004222">
    <property type="term" value="F:metalloendopeptidase activity"/>
    <property type="evidence" value="ECO:0007669"/>
    <property type="project" value="InterPro"/>
</dbReference>
<feature type="transmembrane region" description="Helical" evidence="11">
    <location>
        <begin position="17"/>
        <end position="43"/>
    </location>
</feature>
<dbReference type="EMBL" id="WKJZ01000001">
    <property type="protein sequence ID" value="MVW73765.1"/>
    <property type="molecule type" value="Genomic_DNA"/>
</dbReference>
<evidence type="ECO:0000313" key="14">
    <source>
        <dbReference type="Proteomes" id="UP000429555"/>
    </source>
</evidence>
<name>A0A6I4KNB4_9PSED</name>
<evidence type="ECO:0000259" key="12">
    <source>
        <dbReference type="Pfam" id="PF01435"/>
    </source>
</evidence>
<dbReference type="Pfam" id="PF01435">
    <property type="entry name" value="Peptidase_M48"/>
    <property type="match status" value="1"/>
</dbReference>
<dbReference type="GO" id="GO:0046872">
    <property type="term" value="F:metal ion binding"/>
    <property type="evidence" value="ECO:0007669"/>
    <property type="project" value="UniProtKB-KW"/>
</dbReference>
<comment type="caution">
    <text evidence="13">The sequence shown here is derived from an EMBL/GenBank/DDBJ whole genome shotgun (WGS) entry which is preliminary data.</text>
</comment>
<comment type="cofactor">
    <cofactor evidence="1">
        <name>Zn(2+)</name>
        <dbReference type="ChEBI" id="CHEBI:29105"/>
    </cofactor>
</comment>
<proteinExistence type="predicted"/>
<dbReference type="Gene3D" id="3.30.2010.10">
    <property type="entry name" value="Metalloproteases ('zincins'), catalytic domain"/>
    <property type="match status" value="1"/>
</dbReference>
<evidence type="ECO:0000256" key="10">
    <source>
        <dbReference type="ARBA" id="ARBA00023136"/>
    </source>
</evidence>
<evidence type="ECO:0000256" key="5">
    <source>
        <dbReference type="ARBA" id="ARBA00022723"/>
    </source>
</evidence>
<protein>
    <submittedName>
        <fullName evidence="13">M48 family metalloprotease</fullName>
    </submittedName>
</protein>
<dbReference type="GO" id="GO:0006508">
    <property type="term" value="P:proteolysis"/>
    <property type="evidence" value="ECO:0007669"/>
    <property type="project" value="UniProtKB-KW"/>
</dbReference>
<evidence type="ECO:0000313" key="13">
    <source>
        <dbReference type="EMBL" id="MVW73765.1"/>
    </source>
</evidence>
<organism evidence="13 14">
    <name type="scientific">Pseudomonas xionganensis</name>
    <dbReference type="NCBI Taxonomy" id="2654845"/>
    <lineage>
        <taxon>Bacteria</taxon>
        <taxon>Pseudomonadati</taxon>
        <taxon>Pseudomonadota</taxon>
        <taxon>Gammaproteobacteria</taxon>
        <taxon>Pseudomonadales</taxon>
        <taxon>Pseudomonadaceae</taxon>
        <taxon>Pseudomonas</taxon>
    </lineage>
</organism>
<evidence type="ECO:0000256" key="11">
    <source>
        <dbReference type="SAM" id="Phobius"/>
    </source>
</evidence>
<keyword evidence="8 11" id="KW-1133">Transmembrane helix</keyword>
<dbReference type="SUPFAM" id="SSF158682">
    <property type="entry name" value="TerB-like"/>
    <property type="match status" value="1"/>
</dbReference>
<dbReference type="RefSeq" id="WP_160342751.1">
    <property type="nucleotide sequence ID" value="NZ_WKJZ01000001.1"/>
</dbReference>
<keyword evidence="9 13" id="KW-0482">Metalloprotease</keyword>
<keyword evidence="3 13" id="KW-0645">Protease</keyword>
<feature type="transmembrane region" description="Helical" evidence="11">
    <location>
        <begin position="231"/>
        <end position="251"/>
    </location>
</feature>